<evidence type="ECO:0000256" key="1">
    <source>
        <dbReference type="ARBA" id="ARBA00004141"/>
    </source>
</evidence>
<reference evidence="9" key="1">
    <citation type="submission" date="2022-11" db="UniProtKB">
        <authorList>
            <consortium name="WormBaseParasite"/>
        </authorList>
    </citation>
    <scope>IDENTIFICATION</scope>
</reference>
<evidence type="ECO:0000313" key="9">
    <source>
        <dbReference type="WBParaSite" id="nRc.2.0.1.t11589-RA"/>
    </source>
</evidence>
<feature type="transmembrane region" description="Helical" evidence="7">
    <location>
        <begin position="393"/>
        <end position="414"/>
    </location>
</feature>
<dbReference type="GO" id="GO:0055120">
    <property type="term" value="C:striated muscle dense body"/>
    <property type="evidence" value="ECO:0007669"/>
    <property type="project" value="TreeGrafter"/>
</dbReference>
<evidence type="ECO:0000256" key="4">
    <source>
        <dbReference type="ARBA" id="ARBA00022989"/>
    </source>
</evidence>
<evidence type="ECO:0000256" key="5">
    <source>
        <dbReference type="ARBA" id="ARBA00023136"/>
    </source>
</evidence>
<evidence type="ECO:0000256" key="2">
    <source>
        <dbReference type="ARBA" id="ARBA00009172"/>
    </source>
</evidence>
<keyword evidence="8" id="KW-1185">Reference proteome</keyword>
<dbReference type="AlphaFoldDB" id="A0A915IBN3"/>
<organism evidence="8 9">
    <name type="scientific">Romanomermis culicivorax</name>
    <name type="common">Nematode worm</name>
    <dbReference type="NCBI Taxonomy" id="13658"/>
    <lineage>
        <taxon>Eukaryota</taxon>
        <taxon>Metazoa</taxon>
        <taxon>Ecdysozoa</taxon>
        <taxon>Nematoda</taxon>
        <taxon>Enoplea</taxon>
        <taxon>Dorylaimia</taxon>
        <taxon>Mermithida</taxon>
        <taxon>Mermithoidea</taxon>
        <taxon>Mermithidae</taxon>
        <taxon>Romanomermis</taxon>
    </lineage>
</organism>
<dbReference type="GO" id="GO:0005886">
    <property type="term" value="C:plasma membrane"/>
    <property type="evidence" value="ECO:0007669"/>
    <property type="project" value="TreeGrafter"/>
</dbReference>
<comment type="subcellular location">
    <subcellularLocation>
        <location evidence="1">Membrane</location>
        <topology evidence="1">Multi-pass membrane protein</topology>
    </subcellularLocation>
</comment>
<feature type="transmembrane region" description="Helical" evidence="7">
    <location>
        <begin position="352"/>
        <end position="372"/>
    </location>
</feature>
<feature type="compositionally biased region" description="Polar residues" evidence="6">
    <location>
        <begin position="106"/>
        <end position="115"/>
    </location>
</feature>
<dbReference type="SUPFAM" id="SSF103473">
    <property type="entry name" value="MFS general substrate transporter"/>
    <property type="match status" value="1"/>
</dbReference>
<feature type="region of interest" description="Disordered" evidence="6">
    <location>
        <begin position="90"/>
        <end position="129"/>
    </location>
</feature>
<dbReference type="PANTHER" id="PTHR19444">
    <property type="entry name" value="UNC-93 RELATED"/>
    <property type="match status" value="1"/>
</dbReference>
<evidence type="ECO:0000313" key="8">
    <source>
        <dbReference type="Proteomes" id="UP000887565"/>
    </source>
</evidence>
<dbReference type="GO" id="GO:0015459">
    <property type="term" value="F:potassium channel regulator activity"/>
    <property type="evidence" value="ECO:0007669"/>
    <property type="project" value="TreeGrafter"/>
</dbReference>
<keyword evidence="3 7" id="KW-0812">Transmembrane</keyword>
<dbReference type="InterPro" id="IPR010291">
    <property type="entry name" value="Ion_channel_UNC-93"/>
</dbReference>
<keyword evidence="4 7" id="KW-1133">Transmembrane helix</keyword>
<proteinExistence type="inferred from homology"/>
<feature type="transmembrane region" description="Helical" evidence="7">
    <location>
        <begin position="270"/>
        <end position="288"/>
    </location>
</feature>
<accession>A0A915IBN3</accession>
<dbReference type="InterPro" id="IPR051951">
    <property type="entry name" value="UNC-93_regulatory"/>
</dbReference>
<dbReference type="WBParaSite" id="nRc.2.0.1.t11589-RA">
    <property type="protein sequence ID" value="nRc.2.0.1.t11589-RA"/>
    <property type="gene ID" value="nRc.2.0.1.g11589"/>
</dbReference>
<feature type="transmembrane region" description="Helical" evidence="7">
    <location>
        <begin position="469"/>
        <end position="490"/>
    </location>
</feature>
<keyword evidence="5 7" id="KW-0472">Membrane</keyword>
<feature type="transmembrane region" description="Helical" evidence="7">
    <location>
        <begin position="300"/>
        <end position="320"/>
    </location>
</feature>
<protein>
    <submittedName>
        <fullName evidence="9">Uncharacterized protein</fullName>
    </submittedName>
</protein>
<evidence type="ECO:0000256" key="6">
    <source>
        <dbReference type="SAM" id="MobiDB-lite"/>
    </source>
</evidence>
<evidence type="ECO:0000256" key="3">
    <source>
        <dbReference type="ARBA" id="ARBA00022692"/>
    </source>
</evidence>
<dbReference type="InterPro" id="IPR036259">
    <property type="entry name" value="MFS_trans_sf"/>
</dbReference>
<sequence length="572" mass="64511">MASGNSWQVFQELDSTEPPLAETEQAIIQVLRKEKSPTPCQFDAQGTTASSSPTTDSDDQKRAKEEVIIYISTRWSDCLRCCILNTAAETRRESPRREDSDHATGSIKSHASNDQEFFDARSDQSSPKQAGTVRFAKNLLLKKAASFADRTTNRLTELRPENLVDPDCPVHGVRKRRMSKPLLTRSKKLGEIDQISLGLTASMGRIQSSPSVELMSTQGVSPFNALTLAVEPFTKSELALKMARRKKLSILSAETREKVKMEKYKISRNLFVVSVAFLFVVSAFQGLQNLQLSVNRTNDLGAYSLTTIYIGSVASCMFLPPYLLNRIGCKLTLVTCMSIYSLYMLINFVPEFYSMIPGSLFLGLAMAPLWAAKCTYLTETGFRYAALNLEQPNVVIVRFFGIFFMIVHLGQVFGNLISSNILRLDPRLDNLPPPQDSLEPSCGHLFISTSNLTHLAEQRMQRPGTPIMLSLYGSYFCCTLVAIMVVFMFVDELHMDTLLVREKPRFKLDMWNKTLHHMKQPRHLFIIPLTIFNGLEQSFIAGEFTKVIVDMHNIMGDLRRCQLFSFQLNLKI</sequence>
<dbReference type="Proteomes" id="UP000887565">
    <property type="component" value="Unplaced"/>
</dbReference>
<feature type="compositionally biased region" description="Basic and acidic residues" evidence="6">
    <location>
        <begin position="90"/>
        <end position="102"/>
    </location>
</feature>
<dbReference type="GO" id="GO:0006937">
    <property type="term" value="P:regulation of muscle contraction"/>
    <property type="evidence" value="ECO:0007669"/>
    <property type="project" value="TreeGrafter"/>
</dbReference>
<evidence type="ECO:0000256" key="7">
    <source>
        <dbReference type="SAM" id="Phobius"/>
    </source>
</evidence>
<name>A0A915IBN3_ROMCU</name>
<dbReference type="Pfam" id="PF05978">
    <property type="entry name" value="UNC-93"/>
    <property type="match status" value="1"/>
</dbReference>
<dbReference type="PANTHER" id="PTHR19444:SF13">
    <property type="entry name" value="PROTEIN UNC-93 HOMOLOG A"/>
    <property type="match status" value="1"/>
</dbReference>
<feature type="region of interest" description="Disordered" evidence="6">
    <location>
        <begin position="1"/>
        <end position="61"/>
    </location>
</feature>
<comment type="similarity">
    <text evidence="2">Belongs to the unc-93 family.</text>
</comment>
<dbReference type="GO" id="GO:0043266">
    <property type="term" value="P:regulation of potassium ion transport"/>
    <property type="evidence" value="ECO:0007669"/>
    <property type="project" value="TreeGrafter"/>
</dbReference>